<dbReference type="AlphaFoldDB" id="A0A7J7HMH5"/>
<organism evidence="5 6">
    <name type="scientific">Camellia sinensis</name>
    <name type="common">Tea plant</name>
    <name type="synonym">Thea sinensis</name>
    <dbReference type="NCBI Taxonomy" id="4442"/>
    <lineage>
        <taxon>Eukaryota</taxon>
        <taxon>Viridiplantae</taxon>
        <taxon>Streptophyta</taxon>
        <taxon>Embryophyta</taxon>
        <taxon>Tracheophyta</taxon>
        <taxon>Spermatophyta</taxon>
        <taxon>Magnoliopsida</taxon>
        <taxon>eudicotyledons</taxon>
        <taxon>Gunneridae</taxon>
        <taxon>Pentapetalae</taxon>
        <taxon>asterids</taxon>
        <taxon>Ericales</taxon>
        <taxon>Theaceae</taxon>
        <taxon>Camellia</taxon>
    </lineage>
</organism>
<dbReference type="Pfam" id="PF02737">
    <property type="entry name" value="3HCDH_N"/>
    <property type="match status" value="1"/>
</dbReference>
<dbReference type="SUPFAM" id="SSF51735">
    <property type="entry name" value="NAD(P)-binding Rossmann-fold domains"/>
    <property type="match status" value="1"/>
</dbReference>
<dbReference type="InterPro" id="IPR036291">
    <property type="entry name" value="NAD(P)-bd_dom_sf"/>
</dbReference>
<sequence length="204" mass="22136">MAAACACVNFQPFPTIVCINVAEEGIVSGPRVGLWKEVEAFQGLLHSDTCKSLIHIFFSQRGTSRVPGITDRGLVPRRISKVAILGGGLMGSGIATSLILSNYPVVLKEVNDNFLQTGVGRVRGINQLYKLPILCVPDSALDESGSGLDAQLDYPRIEVPATRSTSFKEKKRTLPVPLNQSRWCSAQTFRCRSCFSAARSLPLL</sequence>
<evidence type="ECO:0000256" key="3">
    <source>
        <dbReference type="ARBA" id="ARBA00023268"/>
    </source>
</evidence>
<keyword evidence="3" id="KW-0511">Multifunctional enzyme</keyword>
<feature type="domain" description="3-hydroxyacyl-CoA dehydrogenase NAD binding" evidence="4">
    <location>
        <begin position="81"/>
        <end position="124"/>
    </location>
</feature>
<evidence type="ECO:0000313" key="6">
    <source>
        <dbReference type="Proteomes" id="UP000593564"/>
    </source>
</evidence>
<keyword evidence="2" id="KW-0456">Lyase</keyword>
<evidence type="ECO:0000256" key="2">
    <source>
        <dbReference type="ARBA" id="ARBA00023239"/>
    </source>
</evidence>
<name>A0A7J7HMH5_CAMSI</name>
<dbReference type="GO" id="GO:0005777">
    <property type="term" value="C:peroxisome"/>
    <property type="evidence" value="ECO:0007669"/>
    <property type="project" value="TreeGrafter"/>
</dbReference>
<dbReference type="EMBL" id="JACBKZ010000003">
    <property type="protein sequence ID" value="KAF5953431.1"/>
    <property type="molecule type" value="Genomic_DNA"/>
</dbReference>
<dbReference type="GO" id="GO:0016829">
    <property type="term" value="F:lyase activity"/>
    <property type="evidence" value="ECO:0007669"/>
    <property type="project" value="UniProtKB-KW"/>
</dbReference>
<dbReference type="PANTHER" id="PTHR23309">
    <property type="entry name" value="3-HYDROXYACYL-COA DEHYROGENASE"/>
    <property type="match status" value="1"/>
</dbReference>
<proteinExistence type="predicted"/>
<dbReference type="Proteomes" id="UP000593564">
    <property type="component" value="Unassembled WGS sequence"/>
</dbReference>
<dbReference type="PANTHER" id="PTHR23309:SF9">
    <property type="entry name" value="PEROXISOMAL FATTY ACID BETA-OXIDATION MULTIFUNCTIONAL PROTEIN MFP2"/>
    <property type="match status" value="1"/>
</dbReference>
<reference evidence="5 6" key="2">
    <citation type="submission" date="2020-07" db="EMBL/GenBank/DDBJ databases">
        <title>Genome assembly of wild tea tree DASZ reveals pedigree and selection history of tea varieties.</title>
        <authorList>
            <person name="Zhang W."/>
        </authorList>
    </citation>
    <scope>NUCLEOTIDE SEQUENCE [LARGE SCALE GENOMIC DNA]</scope>
    <source>
        <strain evidence="6">cv. G240</strain>
        <tissue evidence="5">Leaf</tissue>
    </source>
</reference>
<dbReference type="GO" id="GO:0003857">
    <property type="term" value="F:(3S)-3-hydroxyacyl-CoA dehydrogenase (NAD+) activity"/>
    <property type="evidence" value="ECO:0007669"/>
    <property type="project" value="TreeGrafter"/>
</dbReference>
<dbReference type="GO" id="GO:0016853">
    <property type="term" value="F:isomerase activity"/>
    <property type="evidence" value="ECO:0007669"/>
    <property type="project" value="UniProtKB-KW"/>
</dbReference>
<dbReference type="GO" id="GO:0070403">
    <property type="term" value="F:NAD+ binding"/>
    <property type="evidence" value="ECO:0007669"/>
    <property type="project" value="InterPro"/>
</dbReference>
<dbReference type="Gene3D" id="3.40.50.720">
    <property type="entry name" value="NAD(P)-binding Rossmann-like Domain"/>
    <property type="match status" value="1"/>
</dbReference>
<dbReference type="InterPro" id="IPR006176">
    <property type="entry name" value="3-OHacyl-CoA_DH_NAD-bd"/>
</dbReference>
<accession>A0A7J7HMH5</accession>
<comment type="caution">
    <text evidence="5">The sequence shown here is derived from an EMBL/GenBank/DDBJ whole genome shotgun (WGS) entry which is preliminary data.</text>
</comment>
<dbReference type="GO" id="GO:0006635">
    <property type="term" value="P:fatty acid beta-oxidation"/>
    <property type="evidence" value="ECO:0007669"/>
    <property type="project" value="TreeGrafter"/>
</dbReference>
<keyword evidence="1" id="KW-0413">Isomerase</keyword>
<gene>
    <name evidence="5" type="ORF">HYC85_006287</name>
</gene>
<keyword evidence="6" id="KW-1185">Reference proteome</keyword>
<evidence type="ECO:0000256" key="1">
    <source>
        <dbReference type="ARBA" id="ARBA00023235"/>
    </source>
</evidence>
<evidence type="ECO:0000259" key="4">
    <source>
        <dbReference type="Pfam" id="PF02737"/>
    </source>
</evidence>
<protein>
    <recommendedName>
        <fullName evidence="4">3-hydroxyacyl-CoA dehydrogenase NAD binding domain-containing protein</fullName>
    </recommendedName>
</protein>
<evidence type="ECO:0000313" key="5">
    <source>
        <dbReference type="EMBL" id="KAF5953431.1"/>
    </source>
</evidence>
<reference evidence="6" key="1">
    <citation type="journal article" date="2020" name="Nat. Commun.">
        <title>Genome assembly of wild tea tree DASZ reveals pedigree and selection history of tea varieties.</title>
        <authorList>
            <person name="Zhang W."/>
            <person name="Zhang Y."/>
            <person name="Qiu H."/>
            <person name="Guo Y."/>
            <person name="Wan H."/>
            <person name="Zhang X."/>
            <person name="Scossa F."/>
            <person name="Alseekh S."/>
            <person name="Zhang Q."/>
            <person name="Wang P."/>
            <person name="Xu L."/>
            <person name="Schmidt M.H."/>
            <person name="Jia X."/>
            <person name="Li D."/>
            <person name="Zhu A."/>
            <person name="Guo F."/>
            <person name="Chen W."/>
            <person name="Ni D."/>
            <person name="Usadel B."/>
            <person name="Fernie A.R."/>
            <person name="Wen W."/>
        </authorList>
    </citation>
    <scope>NUCLEOTIDE SEQUENCE [LARGE SCALE GENOMIC DNA]</scope>
    <source>
        <strain evidence="6">cv. G240</strain>
    </source>
</reference>
<dbReference type="Gene3D" id="3.90.226.10">
    <property type="entry name" value="2-enoyl-CoA Hydratase, Chain A, domain 1"/>
    <property type="match status" value="1"/>
</dbReference>